<reference evidence="1 2" key="1">
    <citation type="journal article" date="2013" name="Genome Biol.">
        <title>Genomic analysis reveals key aspects of prokaryotic symbiosis in the phototrophic consortium "Chlorochromatium aggregatum".</title>
        <authorList>
            <person name="Liu Z."/>
            <person name="Muller J."/>
            <person name="Li T."/>
            <person name="Alvey R.M."/>
            <person name="Vogl K."/>
            <person name="Frigaard N.U."/>
            <person name="Rockwell N.C."/>
            <person name="Boyd E.S."/>
            <person name="Tomsho L.P."/>
            <person name="Schuster S.C."/>
            <person name="Henke P."/>
            <person name="Rohde M."/>
            <person name="Overmann J."/>
            <person name="Bryant D.A."/>
        </authorList>
    </citation>
    <scope>NUCLEOTIDE SEQUENCE [LARGE SCALE GENOMIC DNA]</scope>
    <source>
        <strain evidence="1">CR</strain>
    </source>
</reference>
<proteinExistence type="predicted"/>
<accession>U5N947</accession>
<dbReference type="Proteomes" id="UP000017184">
    <property type="component" value="Chromosome"/>
</dbReference>
<dbReference type="KEGG" id="cbx:Cenrod_1818"/>
<dbReference type="AlphaFoldDB" id="U5N947"/>
<name>U5N947_9BURK</name>
<dbReference type="HOGENOM" id="CLU_2680887_0_0_4"/>
<dbReference type="EMBL" id="CP004885">
    <property type="protein sequence ID" value="AGX87902.1"/>
    <property type="molecule type" value="Genomic_DNA"/>
</dbReference>
<keyword evidence="2" id="KW-1185">Reference proteome</keyword>
<organism evidence="1 2">
    <name type="scientific">Candidatus Symbiobacter mobilis CR</name>
    <dbReference type="NCBI Taxonomy" id="946483"/>
    <lineage>
        <taxon>Bacteria</taxon>
        <taxon>Pseudomonadati</taxon>
        <taxon>Pseudomonadota</taxon>
        <taxon>Betaproteobacteria</taxon>
        <taxon>Burkholderiales</taxon>
        <taxon>Comamonadaceae</taxon>
    </lineage>
</organism>
<protein>
    <submittedName>
        <fullName evidence="1">Uncharacterized protein</fullName>
    </submittedName>
</protein>
<sequence length="74" mass="8265">MVFMVHMWIRFGAENECNPLIVIKETLWSIDLDSMRSEGGRVGGFYPTIAHSCRSKAMASRIGESAVQSVWVAC</sequence>
<evidence type="ECO:0000313" key="2">
    <source>
        <dbReference type="Proteomes" id="UP000017184"/>
    </source>
</evidence>
<evidence type="ECO:0000313" key="1">
    <source>
        <dbReference type="EMBL" id="AGX87902.1"/>
    </source>
</evidence>
<gene>
    <name evidence="1" type="ORF">Cenrod_1818</name>
</gene>